<evidence type="ECO:0000256" key="1">
    <source>
        <dbReference type="ARBA" id="ARBA00012513"/>
    </source>
</evidence>
<dbReference type="PROSITE" id="PS00108">
    <property type="entry name" value="PROTEIN_KINASE_ST"/>
    <property type="match status" value="1"/>
</dbReference>
<keyword evidence="2" id="KW-0723">Serine/threonine-protein kinase</keyword>
<dbReference type="OrthoDB" id="25592at2759"/>
<evidence type="ECO:0000313" key="13">
    <source>
        <dbReference type="Proteomes" id="UP000444721"/>
    </source>
</evidence>
<dbReference type="InterPro" id="IPR050660">
    <property type="entry name" value="NEK_Ser/Thr_kinase"/>
</dbReference>
<feature type="domain" description="Protein kinase" evidence="11">
    <location>
        <begin position="36"/>
        <end position="392"/>
    </location>
</feature>
<gene>
    <name evidence="12" type="ORF">FDP41_010043</name>
</gene>
<accession>A0A6A5BCL3</accession>
<dbReference type="InterPro" id="IPR000719">
    <property type="entry name" value="Prot_kinase_dom"/>
</dbReference>
<dbReference type="VEuPathDB" id="AmoebaDB:FDP41_010043"/>
<feature type="region of interest" description="Disordered" evidence="10">
    <location>
        <begin position="61"/>
        <end position="129"/>
    </location>
</feature>
<dbReference type="InterPro" id="IPR001245">
    <property type="entry name" value="Ser-Thr/Tyr_kinase_cat_dom"/>
</dbReference>
<feature type="compositionally biased region" description="Basic residues" evidence="10">
    <location>
        <begin position="61"/>
        <end position="72"/>
    </location>
</feature>
<dbReference type="PROSITE" id="PS50011">
    <property type="entry name" value="PROTEIN_KINASE_DOM"/>
    <property type="match status" value="1"/>
</dbReference>
<dbReference type="Pfam" id="PF07714">
    <property type="entry name" value="PK_Tyr_Ser-Thr"/>
    <property type="match status" value="1"/>
</dbReference>
<dbReference type="OMA" id="INSENHA"/>
<dbReference type="InterPro" id="IPR008271">
    <property type="entry name" value="Ser/Thr_kinase_AS"/>
</dbReference>
<evidence type="ECO:0000256" key="8">
    <source>
        <dbReference type="ARBA" id="ARBA00048679"/>
    </source>
</evidence>
<feature type="compositionally biased region" description="Low complexity" evidence="10">
    <location>
        <begin position="83"/>
        <end position="110"/>
    </location>
</feature>
<dbReference type="AlphaFoldDB" id="A0A6A5BCL3"/>
<keyword evidence="6" id="KW-0067">ATP-binding</keyword>
<protein>
    <recommendedName>
        <fullName evidence="1">non-specific serine/threonine protein kinase</fullName>
        <ecNumber evidence="1">2.7.11.1</ecNumber>
    </recommendedName>
</protein>
<dbReference type="EMBL" id="VFQX01000074">
    <property type="protein sequence ID" value="KAF0971820.1"/>
    <property type="molecule type" value="Genomic_DNA"/>
</dbReference>
<evidence type="ECO:0000256" key="3">
    <source>
        <dbReference type="ARBA" id="ARBA00022679"/>
    </source>
</evidence>
<dbReference type="Gene3D" id="1.10.510.10">
    <property type="entry name" value="Transferase(Phosphotransferase) domain 1"/>
    <property type="match status" value="2"/>
</dbReference>
<comment type="caution">
    <text evidence="12">The sequence shown here is derived from an EMBL/GenBank/DDBJ whole genome shotgun (WGS) entry which is preliminary data.</text>
</comment>
<keyword evidence="13" id="KW-1185">Reference proteome</keyword>
<comment type="catalytic activity">
    <reaction evidence="8">
        <text>L-seryl-[protein] + ATP = O-phospho-L-seryl-[protein] + ADP + H(+)</text>
        <dbReference type="Rhea" id="RHEA:17989"/>
        <dbReference type="Rhea" id="RHEA-COMP:9863"/>
        <dbReference type="Rhea" id="RHEA-COMP:11604"/>
        <dbReference type="ChEBI" id="CHEBI:15378"/>
        <dbReference type="ChEBI" id="CHEBI:29999"/>
        <dbReference type="ChEBI" id="CHEBI:30616"/>
        <dbReference type="ChEBI" id="CHEBI:83421"/>
        <dbReference type="ChEBI" id="CHEBI:456216"/>
        <dbReference type="EC" id="2.7.11.1"/>
    </reaction>
</comment>
<evidence type="ECO:0000256" key="9">
    <source>
        <dbReference type="SAM" id="Coils"/>
    </source>
</evidence>
<evidence type="ECO:0000259" key="11">
    <source>
        <dbReference type="PROSITE" id="PS50011"/>
    </source>
</evidence>
<dbReference type="GO" id="GO:0004674">
    <property type="term" value="F:protein serine/threonine kinase activity"/>
    <property type="evidence" value="ECO:0007669"/>
    <property type="project" value="UniProtKB-KW"/>
</dbReference>
<name>A0A6A5BCL3_NAEFO</name>
<dbReference type="GO" id="GO:0005524">
    <property type="term" value="F:ATP binding"/>
    <property type="evidence" value="ECO:0007669"/>
    <property type="project" value="UniProtKB-KW"/>
</dbReference>
<keyword evidence="9" id="KW-0175">Coiled coil</keyword>
<evidence type="ECO:0000256" key="5">
    <source>
        <dbReference type="ARBA" id="ARBA00022777"/>
    </source>
</evidence>
<dbReference type="Pfam" id="PF00069">
    <property type="entry name" value="Pkinase"/>
    <property type="match status" value="1"/>
</dbReference>
<dbReference type="SMART" id="SM00220">
    <property type="entry name" value="S_TKc"/>
    <property type="match status" value="1"/>
</dbReference>
<dbReference type="SUPFAM" id="SSF56112">
    <property type="entry name" value="Protein kinase-like (PK-like)"/>
    <property type="match status" value="2"/>
</dbReference>
<dbReference type="VEuPathDB" id="AmoebaDB:NfTy_082020"/>
<dbReference type="PANTHER" id="PTHR43671:SF98">
    <property type="entry name" value="SERINE_THREONINE-PROTEIN KINASE NEK11"/>
    <property type="match status" value="1"/>
</dbReference>
<comment type="catalytic activity">
    <reaction evidence="7">
        <text>L-threonyl-[protein] + ATP = O-phospho-L-threonyl-[protein] + ADP + H(+)</text>
        <dbReference type="Rhea" id="RHEA:46608"/>
        <dbReference type="Rhea" id="RHEA-COMP:11060"/>
        <dbReference type="Rhea" id="RHEA-COMP:11605"/>
        <dbReference type="ChEBI" id="CHEBI:15378"/>
        <dbReference type="ChEBI" id="CHEBI:30013"/>
        <dbReference type="ChEBI" id="CHEBI:30616"/>
        <dbReference type="ChEBI" id="CHEBI:61977"/>
        <dbReference type="ChEBI" id="CHEBI:456216"/>
        <dbReference type="EC" id="2.7.11.1"/>
    </reaction>
</comment>
<evidence type="ECO:0000256" key="2">
    <source>
        <dbReference type="ARBA" id="ARBA00022527"/>
    </source>
</evidence>
<dbReference type="Proteomes" id="UP000444721">
    <property type="component" value="Unassembled WGS sequence"/>
</dbReference>
<evidence type="ECO:0000256" key="10">
    <source>
        <dbReference type="SAM" id="MobiDB-lite"/>
    </source>
</evidence>
<keyword evidence="4" id="KW-0547">Nucleotide-binding</keyword>
<evidence type="ECO:0000256" key="6">
    <source>
        <dbReference type="ARBA" id="ARBA00022840"/>
    </source>
</evidence>
<keyword evidence="3" id="KW-0808">Transferase</keyword>
<dbReference type="InterPro" id="IPR011009">
    <property type="entry name" value="Kinase-like_dom_sf"/>
</dbReference>
<proteinExistence type="predicted"/>
<evidence type="ECO:0000256" key="7">
    <source>
        <dbReference type="ARBA" id="ARBA00047899"/>
    </source>
</evidence>
<dbReference type="PANTHER" id="PTHR43671">
    <property type="entry name" value="SERINE/THREONINE-PROTEIN KINASE NEK"/>
    <property type="match status" value="1"/>
</dbReference>
<feature type="coiled-coil region" evidence="9">
    <location>
        <begin position="418"/>
        <end position="445"/>
    </location>
</feature>
<evidence type="ECO:0000313" key="12">
    <source>
        <dbReference type="EMBL" id="KAF0971820.1"/>
    </source>
</evidence>
<organism evidence="12 13">
    <name type="scientific">Naegleria fowleri</name>
    <name type="common">Brain eating amoeba</name>
    <dbReference type="NCBI Taxonomy" id="5763"/>
    <lineage>
        <taxon>Eukaryota</taxon>
        <taxon>Discoba</taxon>
        <taxon>Heterolobosea</taxon>
        <taxon>Tetramitia</taxon>
        <taxon>Eutetramitia</taxon>
        <taxon>Vahlkampfiidae</taxon>
        <taxon>Naegleria</taxon>
    </lineage>
</organism>
<sequence length="798" mass="91144">MLETTTTTTTNTTMKTIVMGDEKNFNIAFTLPVKTYTRVKLLGSGGQGNVTLVKIEKRKKKKSSKLYHHQHHHSIDECVPNCTPTTTSATSTTGSSSTTTTTDSSSSSPSNHSQEHVIHQQSSPPHEEEEMVIIEKFRALKRIFCVGLDQLNLALREAQSVLQIGSHPNIVKCYNFFIERSEHVTNRGLENITTIENECVCIMYEYCEKGSLADVIRSKRTCNKIIPWNTVLDFFKQILRGIQFIHQNNICHRDMKPANVFLSSLTTSKDHSWVLKIGDFGFAKAVTETSQSMDTVLGTQSFVAPEIRQFHPYTKAVDIWGLGCILLEMLLPKTFDYSYEWAFNSGKTILDLIKKRYQEQEIIELVHFIMKMDPNERPNASQVLNYLKSSVVVENELNEQETMIKDDFFDRNLKDQEILFLKSQIQSLKGRIHELQHQVEQQEEEIFYLNHPEHLPNRSNNLVNPSIPVISSSSNSSSSNSNNMKTLMVMENTLRNFLSTKTSNVENPLKIIPFKDFKLDPSIPTVKGSLFVISFGTIKSKDINNGEETKVALKTLLTRYKTDFDQVVKLLGLEFHSKISHPAIEKIYGLTKNGKEYCILGEPCTGGNLRQVLLNRNIRISFSMKVDYCYHISSALLYLYEQNRSIGALSLYHIALTENLTLPKITTWHTCSELFNDKRVGAMKSLLKQLGGICWCILIRENSEIIRNFFKSDQFCPNSEQVILTYLSSPTTPTSQQMVWIHEYIEIVNTCFSLVNKMNKEDASDHELLNGMFRKIVFRWGKLRETMMSVVDNTTNGF</sequence>
<keyword evidence="5" id="KW-0418">Kinase</keyword>
<dbReference type="VEuPathDB" id="AmoebaDB:NF0076730"/>
<evidence type="ECO:0000256" key="4">
    <source>
        <dbReference type="ARBA" id="ARBA00022741"/>
    </source>
</evidence>
<reference evidence="12 13" key="1">
    <citation type="journal article" date="2019" name="Sci. Rep.">
        <title>Nanopore sequencing improves the draft genome of the human pathogenic amoeba Naegleria fowleri.</title>
        <authorList>
            <person name="Liechti N."/>
            <person name="Schurch N."/>
            <person name="Bruggmann R."/>
            <person name="Wittwer M."/>
        </authorList>
    </citation>
    <scope>NUCLEOTIDE SEQUENCE [LARGE SCALE GENOMIC DNA]</scope>
    <source>
        <strain evidence="12 13">ATCC 30894</strain>
    </source>
</reference>
<dbReference type="RefSeq" id="XP_044556536.1">
    <property type="nucleotide sequence ID" value="XM_044700299.1"/>
</dbReference>
<dbReference type="EC" id="2.7.11.1" evidence="1"/>
<dbReference type="GeneID" id="68117258"/>